<dbReference type="EMBL" id="JAELVQ010000002">
    <property type="protein sequence ID" value="MBJ6366937.1"/>
    <property type="molecule type" value="Genomic_DNA"/>
</dbReference>
<keyword evidence="9" id="KW-0378">Hydrolase</keyword>
<dbReference type="InterPro" id="IPR008969">
    <property type="entry name" value="CarboxyPept-like_regulatory"/>
</dbReference>
<dbReference type="Pfam" id="PF13715">
    <property type="entry name" value="CarbopepD_reg_2"/>
    <property type="match status" value="1"/>
</dbReference>
<accession>A0A8J7IZY2</accession>
<keyword evidence="2 7" id="KW-0813">Transport</keyword>
<comment type="similarity">
    <text evidence="7">Belongs to the TonB-dependent receptor family.</text>
</comment>
<dbReference type="Gene3D" id="2.170.130.10">
    <property type="entry name" value="TonB-dependent receptor, plug domain"/>
    <property type="match status" value="1"/>
</dbReference>
<dbReference type="InterPro" id="IPR037066">
    <property type="entry name" value="Plug_dom_sf"/>
</dbReference>
<evidence type="ECO:0000259" key="8">
    <source>
        <dbReference type="Pfam" id="PF07715"/>
    </source>
</evidence>
<gene>
    <name evidence="9" type="ORF">JF259_02435</name>
</gene>
<name>A0A8J7IZY2_9FLAO</name>
<evidence type="ECO:0000313" key="9">
    <source>
        <dbReference type="EMBL" id="MBJ6366937.1"/>
    </source>
</evidence>
<keyword evidence="9" id="KW-0121">Carboxypeptidase</keyword>
<evidence type="ECO:0000256" key="5">
    <source>
        <dbReference type="ARBA" id="ARBA00023136"/>
    </source>
</evidence>
<evidence type="ECO:0000256" key="4">
    <source>
        <dbReference type="ARBA" id="ARBA00022692"/>
    </source>
</evidence>
<dbReference type="InterPro" id="IPR039426">
    <property type="entry name" value="TonB-dep_rcpt-like"/>
</dbReference>
<organism evidence="9 10">
    <name type="scientific">Snuella sedimenti</name>
    <dbReference type="NCBI Taxonomy" id="2798802"/>
    <lineage>
        <taxon>Bacteria</taxon>
        <taxon>Pseudomonadati</taxon>
        <taxon>Bacteroidota</taxon>
        <taxon>Flavobacteriia</taxon>
        <taxon>Flavobacteriales</taxon>
        <taxon>Flavobacteriaceae</taxon>
        <taxon>Snuella</taxon>
    </lineage>
</organism>
<dbReference type="PROSITE" id="PS52016">
    <property type="entry name" value="TONB_DEPENDENT_REC_3"/>
    <property type="match status" value="1"/>
</dbReference>
<dbReference type="SUPFAM" id="SSF49464">
    <property type="entry name" value="Carboxypeptidase regulatory domain-like"/>
    <property type="match status" value="1"/>
</dbReference>
<protein>
    <submittedName>
        <fullName evidence="9">Carboxypeptidase-like regulatory domain-containing protein</fullName>
    </submittedName>
</protein>
<sequence length="856" mass="96612">MVKMLRSTLMKLTNYLFLSVICFGFSFVGQAQETVSLVKLMADIEAQFDVKFSYSVNDVENVDVNEPSEAYTLNQVIAYLNENTLLNFKFLNDRYITVSTLDKTISVCGILVSHDTGEPIFGASVILNNSTKGGITDVNGRFQLDNVPLNKTIVISFLGYETQKIQANALLSRNGNCKTILIKEEAEVLNRVLISKFLTTGLQKRSDGSTVLNTEKFGILPGLTEPDILQSIQALPGVESVNESIANINVRGGTNDQNLMLWDGIKMYHSGHFFGLISAYNPYLTDKVVVTKNGTSSEFSDGVSSTVNMFTKNKLNTKLSGGAGLNLLHADAFLEIPITNKVALHVSGRRSFTDFYNSPTYDTYFERSFQDSELTTNSDNISESNRSSEFFFYDYSAKLLFDLNENHKIRVNAIGISNNLDYTESFVNTDGETESKTSNLKQENIGVGANWSANWSARFNSEFVAFYSNYNVDAIDYRIETDQKLTQTNEVIETGIKLKTNYSVNNNLHLLNGYQFSEIGILNETTVSAPSYERTKKDVLLNHALFTEAEFNKNRTYFRIGVRANYFQKFNKLLIEPRLNFRQKLSNRFTTKLQGEFKNQSATQVVDFQDDFLGVENRRWILADEENIPISTSKQGSFGFEFNHNNLMIDVEGFYKLVTGVTAKNQGFYNNFQYLNASGNYTAKGVEFLINKTANKYSAWFSYTYSINDYEFKAFTPSVFPNNVDIRHSVSLAFNYDVLQNLKLSIGGIWRTGRPYTKPVAGNETVRDGNTTLVNYDTPNSENLDAFQRLDASLNYYFNITKSVKASFRAGVLNILDRQNSINRYYEVDPNDSESAIQIDNTSLGLTPNVSFRVKF</sequence>
<evidence type="ECO:0000256" key="3">
    <source>
        <dbReference type="ARBA" id="ARBA00022452"/>
    </source>
</evidence>
<dbReference type="GO" id="GO:0009279">
    <property type="term" value="C:cell outer membrane"/>
    <property type="evidence" value="ECO:0007669"/>
    <property type="project" value="UniProtKB-SubCell"/>
</dbReference>
<evidence type="ECO:0000256" key="2">
    <source>
        <dbReference type="ARBA" id="ARBA00022448"/>
    </source>
</evidence>
<keyword evidence="3 7" id="KW-1134">Transmembrane beta strand</keyword>
<proteinExistence type="inferred from homology"/>
<keyword evidence="6 7" id="KW-0998">Cell outer membrane</keyword>
<keyword evidence="9" id="KW-0645">Protease</keyword>
<keyword evidence="10" id="KW-1185">Reference proteome</keyword>
<dbReference type="Gene3D" id="2.40.170.20">
    <property type="entry name" value="TonB-dependent receptor, beta-barrel domain"/>
    <property type="match status" value="1"/>
</dbReference>
<comment type="subcellular location">
    <subcellularLocation>
        <location evidence="1 7">Cell outer membrane</location>
        <topology evidence="1 7">Multi-pass membrane protein</topology>
    </subcellularLocation>
</comment>
<reference evidence="9" key="1">
    <citation type="submission" date="2020-12" db="EMBL/GenBank/DDBJ databases">
        <title>Snuella sp. nov., isolated from sediment in Incheon.</title>
        <authorList>
            <person name="Kim W."/>
        </authorList>
    </citation>
    <scope>NUCLEOTIDE SEQUENCE</scope>
    <source>
        <strain evidence="9">CAU 1569</strain>
    </source>
</reference>
<dbReference type="Proteomes" id="UP000610931">
    <property type="component" value="Unassembled WGS sequence"/>
</dbReference>
<dbReference type="InterPro" id="IPR036942">
    <property type="entry name" value="Beta-barrel_TonB_sf"/>
</dbReference>
<evidence type="ECO:0000256" key="7">
    <source>
        <dbReference type="PROSITE-ProRule" id="PRU01360"/>
    </source>
</evidence>
<dbReference type="SUPFAM" id="SSF56935">
    <property type="entry name" value="Porins"/>
    <property type="match status" value="1"/>
</dbReference>
<dbReference type="AlphaFoldDB" id="A0A8J7IZY2"/>
<dbReference type="Gene3D" id="2.60.40.1120">
    <property type="entry name" value="Carboxypeptidase-like, regulatory domain"/>
    <property type="match status" value="1"/>
</dbReference>
<keyword evidence="4 7" id="KW-0812">Transmembrane</keyword>
<dbReference type="GO" id="GO:0004180">
    <property type="term" value="F:carboxypeptidase activity"/>
    <property type="evidence" value="ECO:0007669"/>
    <property type="project" value="UniProtKB-KW"/>
</dbReference>
<keyword evidence="5 7" id="KW-0472">Membrane</keyword>
<feature type="domain" description="TonB-dependent receptor plug" evidence="8">
    <location>
        <begin position="227"/>
        <end position="301"/>
    </location>
</feature>
<dbReference type="InterPro" id="IPR012910">
    <property type="entry name" value="Plug_dom"/>
</dbReference>
<comment type="caution">
    <text evidence="9">The sequence shown here is derived from an EMBL/GenBank/DDBJ whole genome shotgun (WGS) entry which is preliminary data.</text>
</comment>
<evidence type="ECO:0000256" key="1">
    <source>
        <dbReference type="ARBA" id="ARBA00004571"/>
    </source>
</evidence>
<evidence type="ECO:0000256" key="6">
    <source>
        <dbReference type="ARBA" id="ARBA00023237"/>
    </source>
</evidence>
<dbReference type="Pfam" id="PF07715">
    <property type="entry name" value="Plug"/>
    <property type="match status" value="1"/>
</dbReference>
<evidence type="ECO:0000313" key="10">
    <source>
        <dbReference type="Proteomes" id="UP000610931"/>
    </source>
</evidence>